<dbReference type="OrthoDB" id="6359816at2759"/>
<dbReference type="Pfam" id="PF00651">
    <property type="entry name" value="BTB"/>
    <property type="match status" value="1"/>
</dbReference>
<dbReference type="PROSITE" id="PS50097">
    <property type="entry name" value="BTB"/>
    <property type="match status" value="1"/>
</dbReference>
<evidence type="ECO:0000313" key="2">
    <source>
        <dbReference type="EMBL" id="KAF7439755.1"/>
    </source>
</evidence>
<sequence length="292" mass="33044">MGEGEKDIASSPFDDSEADIILRSSNNVNFHVYSVVLKLASPIFRDMFSIPQPATQTETPVVEMEEDSTTLDIMLRLCYPGPDPRVTTLARLTSILRVAEKYDLDGVVEKMGCSYAELVDFEEVPIEAFAMACRYRWKEVALTAAKASLGFTTDELLHQEAEALKVACNNVTKHIEWVGYYTSTGRFEVYSFERHASNTVPKPKRCSDVMQLGYRAFPSWWCNYMQEIGKEFMLQGPTSVCLIDSSILKTISASECKSCKDVANFGDIYRFLEQFRDRIDSTIKSVKLELSF</sequence>
<dbReference type="Gene3D" id="3.30.710.10">
    <property type="entry name" value="Potassium Channel Kv1.1, Chain A"/>
    <property type="match status" value="1"/>
</dbReference>
<reference evidence="2" key="1">
    <citation type="submission" date="2019-07" db="EMBL/GenBank/DDBJ databases">
        <authorList>
            <person name="Palmer J.M."/>
        </authorList>
    </citation>
    <scope>NUCLEOTIDE SEQUENCE</scope>
    <source>
        <strain evidence="2">PC9</strain>
    </source>
</reference>
<dbReference type="Proteomes" id="UP000623687">
    <property type="component" value="Unassembled WGS sequence"/>
</dbReference>
<proteinExistence type="predicted"/>
<comment type="caution">
    <text evidence="2">The sequence shown here is derived from an EMBL/GenBank/DDBJ whole genome shotgun (WGS) entry which is preliminary data.</text>
</comment>
<name>A0A8H7A7W8_PLEOS</name>
<dbReference type="CDD" id="cd18186">
    <property type="entry name" value="BTB_POZ_ZBTB_KLHL-like"/>
    <property type="match status" value="1"/>
</dbReference>
<evidence type="ECO:0000313" key="3">
    <source>
        <dbReference type="Proteomes" id="UP000623687"/>
    </source>
</evidence>
<accession>A0A8H7A7W8</accession>
<dbReference type="SMART" id="SM00225">
    <property type="entry name" value="BTB"/>
    <property type="match status" value="1"/>
</dbReference>
<dbReference type="GeneID" id="59369932"/>
<dbReference type="AlphaFoldDB" id="A0A8H7A7W8"/>
<dbReference type="SUPFAM" id="SSF54695">
    <property type="entry name" value="POZ domain"/>
    <property type="match status" value="1"/>
</dbReference>
<feature type="domain" description="BTB" evidence="1">
    <location>
        <begin position="18"/>
        <end position="81"/>
    </location>
</feature>
<gene>
    <name evidence="2" type="ORF">PC9H_000091</name>
</gene>
<dbReference type="RefSeq" id="XP_036635599.1">
    <property type="nucleotide sequence ID" value="XM_036769754.1"/>
</dbReference>
<organism evidence="2 3">
    <name type="scientific">Pleurotus ostreatus</name>
    <name type="common">Oyster mushroom</name>
    <name type="synonym">White-rot fungus</name>
    <dbReference type="NCBI Taxonomy" id="5322"/>
    <lineage>
        <taxon>Eukaryota</taxon>
        <taxon>Fungi</taxon>
        <taxon>Dikarya</taxon>
        <taxon>Basidiomycota</taxon>
        <taxon>Agaricomycotina</taxon>
        <taxon>Agaricomycetes</taxon>
        <taxon>Agaricomycetidae</taxon>
        <taxon>Agaricales</taxon>
        <taxon>Pleurotineae</taxon>
        <taxon>Pleurotaceae</taxon>
        <taxon>Pleurotus</taxon>
    </lineage>
</organism>
<evidence type="ECO:0000259" key="1">
    <source>
        <dbReference type="PROSITE" id="PS50097"/>
    </source>
</evidence>
<keyword evidence="3" id="KW-1185">Reference proteome</keyword>
<dbReference type="EMBL" id="JACETU010000001">
    <property type="protein sequence ID" value="KAF7439755.1"/>
    <property type="molecule type" value="Genomic_DNA"/>
</dbReference>
<protein>
    <recommendedName>
        <fullName evidence="1">BTB domain-containing protein</fullName>
    </recommendedName>
</protein>
<dbReference type="InterPro" id="IPR011333">
    <property type="entry name" value="SKP1/BTB/POZ_sf"/>
</dbReference>
<dbReference type="VEuPathDB" id="FungiDB:PC9H_000091"/>
<dbReference type="InterPro" id="IPR000210">
    <property type="entry name" value="BTB/POZ_dom"/>
</dbReference>